<reference evidence="2" key="1">
    <citation type="submission" date="2022-07" db="EMBL/GenBank/DDBJ databases">
        <title>Genome analysis of Parmales, a sister group of diatoms, reveals the evolutionary specialization of diatoms from phago-mixotrophs to photoautotrophs.</title>
        <authorList>
            <person name="Ban H."/>
            <person name="Sato S."/>
            <person name="Yoshikawa S."/>
            <person name="Kazumasa Y."/>
            <person name="Nakamura Y."/>
            <person name="Ichinomiya M."/>
            <person name="Saitoh K."/>
            <person name="Sato N."/>
            <person name="Blanc-Mathieu R."/>
            <person name="Endo H."/>
            <person name="Kuwata A."/>
            <person name="Ogata H."/>
        </authorList>
    </citation>
    <scope>NUCLEOTIDE SEQUENCE</scope>
</reference>
<dbReference type="InterPro" id="IPR051026">
    <property type="entry name" value="PI/PC_transfer"/>
</dbReference>
<evidence type="ECO:0000313" key="2">
    <source>
        <dbReference type="EMBL" id="GMH66330.1"/>
    </source>
</evidence>
<sequence>LDITELGRVCGSVNVEIPIDKYYEEVQLLWRPLLSAAGPKQTDLYSLPVDYSARAQKPVGKTWIRYIYTVNPFYLPKELGNVGAIQVTVSAIPMGKTSPSLISSSLIMVRQRPPTQVAPDPGVTGGNNLYFSMRSFTLDDDDRDYITNPVMMGSPSCLPIFFKDTHKLGYLQIAMHLLDSSGVPVRNWLESGDFRMNVCDSNGNVVPLRLSHVEEDVHISFKSIQRRGTSTKATDPIRTVLKYFDSRENDLGGPAVPVLRFRVQKITDKLNLGAGELSCRIKIWGVGNFASVSPCVTPPFLVKSKNPKYKNVPSAATGIFTSTKTALKRSSTEEDASLLLGLWSGPAPPKQQRRELQEVREVVREVKRPHRRDDVVVKKGVKTTTRREGRIQRDTMIGAGGRTKKAPSRMDDGWKRSKMRIQEDFEDEEAREAGRRFVTEFGEFMAKRRKGSKDRDVLINGMWVPAKGQAMEIAVRSMFQINQAKSCQLIIPPGFPSHQPRTVLESITEVHGVPSLEVYAERLAELLGIALPEKEAAEAEVRDNFKGDEEEEAARRYVKELGVFLAQPRRRQARHGGEFVLVQGKWVIVKEYCIKVAVRWGFVLMGDTKSCRLIVPPGWPTHEPRTTNERNNIVGGMPGIEAYLRRLAGILGIMLPEREEAYDLLTEPNEDVDFFLKHWGSEIYGQDAQGHFIWMEGVKVIHAPELLGRFDDEHMKNTRSVLMEALEIKKGNVFHEGQNPIYKHIYVFDLQGVAISHFSAGVRRVVKNVVVEMGNIYPESVCKMIFVNAPFIFRAIWSTITPWLHPVTKEKTQIVGSGSAIIKAFEKAGVSIDNVPESLGGKCKKTTLTELIEKWRVEGLPGKVGAAAAAPAAGAEVEVEVGVDGLTAGVAKVEVGKESAA</sequence>
<protein>
    <recommendedName>
        <fullName evidence="1">CRAL-TRIO domain-containing protein</fullName>
    </recommendedName>
</protein>
<dbReference type="Pfam" id="PF00650">
    <property type="entry name" value="CRAL_TRIO"/>
    <property type="match status" value="1"/>
</dbReference>
<dbReference type="AlphaFoldDB" id="A0A9W7AAC2"/>
<dbReference type="PROSITE" id="PS50191">
    <property type="entry name" value="CRAL_TRIO"/>
    <property type="match status" value="1"/>
</dbReference>
<proteinExistence type="predicted"/>
<dbReference type="CDD" id="cd00170">
    <property type="entry name" value="SEC14"/>
    <property type="match status" value="1"/>
</dbReference>
<name>A0A9W7AAC2_9STRA</name>
<feature type="domain" description="CRAL-TRIO" evidence="1">
    <location>
        <begin position="671"/>
        <end position="847"/>
    </location>
</feature>
<keyword evidence="3" id="KW-1185">Reference proteome</keyword>
<dbReference type="Proteomes" id="UP001165082">
    <property type="component" value="Unassembled WGS sequence"/>
</dbReference>
<dbReference type="EMBL" id="BRXZ01001243">
    <property type="protein sequence ID" value="GMH66330.1"/>
    <property type="molecule type" value="Genomic_DNA"/>
</dbReference>
<accession>A0A9W7AAC2</accession>
<feature type="non-terminal residue" evidence="2">
    <location>
        <position position="1"/>
    </location>
</feature>
<comment type="caution">
    <text evidence="2">The sequence shown here is derived from an EMBL/GenBank/DDBJ whole genome shotgun (WGS) entry which is preliminary data.</text>
</comment>
<dbReference type="SUPFAM" id="SSF52087">
    <property type="entry name" value="CRAL/TRIO domain"/>
    <property type="match status" value="1"/>
</dbReference>
<dbReference type="InterPro" id="IPR036865">
    <property type="entry name" value="CRAL-TRIO_dom_sf"/>
</dbReference>
<dbReference type="PANTHER" id="PTHR45657">
    <property type="entry name" value="CRAL-TRIO DOMAIN-CONTAINING PROTEIN YKL091C-RELATED"/>
    <property type="match status" value="1"/>
</dbReference>
<dbReference type="PANTHER" id="PTHR45657:SF1">
    <property type="entry name" value="CRAL-TRIO DOMAIN-CONTAINING PROTEIN YKL091C-RELATED"/>
    <property type="match status" value="1"/>
</dbReference>
<gene>
    <name evidence="2" type="ORF">TrRE_jg12604</name>
</gene>
<dbReference type="Gene3D" id="3.40.525.10">
    <property type="entry name" value="CRAL-TRIO lipid binding domain"/>
    <property type="match status" value="1"/>
</dbReference>
<dbReference type="InterPro" id="IPR001251">
    <property type="entry name" value="CRAL-TRIO_dom"/>
</dbReference>
<evidence type="ECO:0000259" key="1">
    <source>
        <dbReference type="PROSITE" id="PS50191"/>
    </source>
</evidence>
<dbReference type="OrthoDB" id="59899at2759"/>
<evidence type="ECO:0000313" key="3">
    <source>
        <dbReference type="Proteomes" id="UP001165082"/>
    </source>
</evidence>
<organism evidence="2 3">
    <name type="scientific">Triparma retinervis</name>
    <dbReference type="NCBI Taxonomy" id="2557542"/>
    <lineage>
        <taxon>Eukaryota</taxon>
        <taxon>Sar</taxon>
        <taxon>Stramenopiles</taxon>
        <taxon>Ochrophyta</taxon>
        <taxon>Bolidophyceae</taxon>
        <taxon>Parmales</taxon>
        <taxon>Triparmaceae</taxon>
        <taxon>Triparma</taxon>
    </lineage>
</organism>
<dbReference type="SMART" id="SM00516">
    <property type="entry name" value="SEC14"/>
    <property type="match status" value="1"/>
</dbReference>